<keyword evidence="4" id="KW-0460">Magnesium</keyword>
<reference evidence="7 8" key="1">
    <citation type="submission" date="2019-09" db="EMBL/GenBank/DDBJ databases">
        <title>Genomes of family Cryomorphaceae.</title>
        <authorList>
            <person name="Bowman J.P."/>
        </authorList>
    </citation>
    <scope>NUCLEOTIDE SEQUENCE [LARGE SCALE GENOMIC DNA]</scope>
    <source>
        <strain evidence="7 8">LMG 25704</strain>
    </source>
</reference>
<evidence type="ECO:0000313" key="7">
    <source>
        <dbReference type="EMBL" id="KAB2810357.1"/>
    </source>
</evidence>
<dbReference type="InterPro" id="IPR019307">
    <property type="entry name" value="RNA-bd_AU-1/RNase_E/G"/>
</dbReference>
<dbReference type="InterPro" id="IPR003029">
    <property type="entry name" value="S1_domain"/>
</dbReference>
<evidence type="ECO:0000256" key="1">
    <source>
        <dbReference type="ARBA" id="ARBA00001946"/>
    </source>
</evidence>
<keyword evidence="3" id="KW-0378">Hydrolase</keyword>
<dbReference type="InterPro" id="IPR004659">
    <property type="entry name" value="RNase_E/G"/>
</dbReference>
<sequence length="514" mass="58955">MRNELIIHSRENEAVIALLQDGKLTELHTERDDARFSVGDIYIGRVRKLAKGLNAAFVDVGYEKDAFLHYHDLGPQVKSWHSFMKRTQTGKQHSNITNFQFQPLIDKNGSIDEVLKPGQNIVVQIAKEPISTKGPRITSEISLAGRFIVLVPFTSRVSVSQKIRDRKEKDRLKKLAINILPKGFGLIVRTVAEGRTTAELEADLKSLLKKWRTMHRQIKRQKAPARALSEMDRASAFLRDVFNDTYERIIVDDKDLHDEIREYIESIAPDRVEIVKYFGGKTPIFQHFGVDRQIKSGFGRSVSMTKGTYLIIEHTEAMHVIDVNSGNRSNQGDSQEDNALAVNLIAAEEIARQLRLRDMGGIIVIDFIDMHKGENRKILHEKMKEIMKSDRAKHKILPPSRFGLVEITRQRVRPEMNIPTREEDPDSLVEAPILVVDDIAHALQRVANDGAKQVFLHVHPFIHAYITKGIWSSIRRKWAKQYKVKLQVIPRDAYKTLEYHFFNEKDEEIGQKKG</sequence>
<dbReference type="GO" id="GO:0003723">
    <property type="term" value="F:RNA binding"/>
    <property type="evidence" value="ECO:0007669"/>
    <property type="project" value="UniProtKB-KW"/>
</dbReference>
<protein>
    <submittedName>
        <fullName evidence="7">Rne/Rng family ribonuclease</fullName>
    </submittedName>
</protein>
<dbReference type="GO" id="GO:0005737">
    <property type="term" value="C:cytoplasm"/>
    <property type="evidence" value="ECO:0007669"/>
    <property type="project" value="TreeGrafter"/>
</dbReference>
<dbReference type="GO" id="GO:0004540">
    <property type="term" value="F:RNA nuclease activity"/>
    <property type="evidence" value="ECO:0007669"/>
    <property type="project" value="InterPro"/>
</dbReference>
<dbReference type="PANTHER" id="PTHR30001:SF0">
    <property type="entry name" value="RIBONUCLEASE G"/>
    <property type="match status" value="1"/>
</dbReference>
<dbReference type="Gene3D" id="2.40.50.140">
    <property type="entry name" value="Nucleic acid-binding proteins"/>
    <property type="match status" value="1"/>
</dbReference>
<name>A0A6N6RHW5_9FLAO</name>
<dbReference type="Proteomes" id="UP000468650">
    <property type="component" value="Unassembled WGS sequence"/>
</dbReference>
<dbReference type="Pfam" id="PF10150">
    <property type="entry name" value="RNase_E_G"/>
    <property type="match status" value="1"/>
</dbReference>
<dbReference type="AlphaFoldDB" id="A0A6N6RHW5"/>
<dbReference type="SUPFAM" id="SSF50249">
    <property type="entry name" value="Nucleic acid-binding proteins"/>
    <property type="match status" value="1"/>
</dbReference>
<gene>
    <name evidence="7" type="ORF">F8C67_07150</name>
</gene>
<dbReference type="PANTHER" id="PTHR30001">
    <property type="entry name" value="RIBONUCLEASE"/>
    <property type="match status" value="1"/>
</dbReference>
<keyword evidence="5" id="KW-0694">RNA-binding</keyword>
<dbReference type="OrthoDB" id="9804278at2"/>
<dbReference type="SMART" id="SM00316">
    <property type="entry name" value="S1"/>
    <property type="match status" value="1"/>
</dbReference>
<evidence type="ECO:0000256" key="3">
    <source>
        <dbReference type="ARBA" id="ARBA00022801"/>
    </source>
</evidence>
<evidence type="ECO:0000256" key="2">
    <source>
        <dbReference type="ARBA" id="ARBA00022723"/>
    </source>
</evidence>
<dbReference type="EMBL" id="WBVO01000004">
    <property type="protein sequence ID" value="KAB2810357.1"/>
    <property type="molecule type" value="Genomic_DNA"/>
</dbReference>
<organism evidence="7 8">
    <name type="scientific">Phaeocystidibacter luteus</name>
    <dbReference type="NCBI Taxonomy" id="911197"/>
    <lineage>
        <taxon>Bacteria</taxon>
        <taxon>Pseudomonadati</taxon>
        <taxon>Bacteroidota</taxon>
        <taxon>Flavobacteriia</taxon>
        <taxon>Flavobacteriales</taxon>
        <taxon>Phaeocystidibacteraceae</taxon>
        <taxon>Phaeocystidibacter</taxon>
    </lineage>
</organism>
<comment type="cofactor">
    <cofactor evidence="1">
        <name>Mg(2+)</name>
        <dbReference type="ChEBI" id="CHEBI:18420"/>
    </cofactor>
</comment>
<dbReference type="GO" id="GO:0006364">
    <property type="term" value="P:rRNA processing"/>
    <property type="evidence" value="ECO:0007669"/>
    <property type="project" value="TreeGrafter"/>
</dbReference>
<keyword evidence="2" id="KW-0479">Metal-binding</keyword>
<dbReference type="InterPro" id="IPR012340">
    <property type="entry name" value="NA-bd_OB-fold"/>
</dbReference>
<comment type="caution">
    <text evidence="7">The sequence shown here is derived from an EMBL/GenBank/DDBJ whole genome shotgun (WGS) entry which is preliminary data.</text>
</comment>
<evidence type="ECO:0000259" key="6">
    <source>
        <dbReference type="SMART" id="SM00316"/>
    </source>
</evidence>
<dbReference type="CDD" id="cd04453">
    <property type="entry name" value="S1_RNase_E"/>
    <property type="match status" value="1"/>
</dbReference>
<feature type="domain" description="S1 motif" evidence="6">
    <location>
        <begin position="37"/>
        <end position="140"/>
    </location>
</feature>
<dbReference type="RefSeq" id="WP_151667146.1">
    <property type="nucleotide sequence ID" value="NZ_WBVO01000004.1"/>
</dbReference>
<proteinExistence type="predicted"/>
<evidence type="ECO:0000256" key="4">
    <source>
        <dbReference type="ARBA" id="ARBA00022842"/>
    </source>
</evidence>
<dbReference type="GO" id="GO:0016787">
    <property type="term" value="F:hydrolase activity"/>
    <property type="evidence" value="ECO:0007669"/>
    <property type="project" value="UniProtKB-KW"/>
</dbReference>
<accession>A0A6N6RHW5</accession>
<dbReference type="NCBIfam" id="TIGR00757">
    <property type="entry name" value="RNaseEG"/>
    <property type="match status" value="1"/>
</dbReference>
<evidence type="ECO:0000313" key="8">
    <source>
        <dbReference type="Proteomes" id="UP000468650"/>
    </source>
</evidence>
<dbReference type="GO" id="GO:0046872">
    <property type="term" value="F:metal ion binding"/>
    <property type="evidence" value="ECO:0007669"/>
    <property type="project" value="UniProtKB-KW"/>
</dbReference>
<evidence type="ECO:0000256" key="5">
    <source>
        <dbReference type="ARBA" id="ARBA00022884"/>
    </source>
</evidence>
<keyword evidence="8" id="KW-1185">Reference proteome</keyword>